<dbReference type="EMBL" id="BOSL01000001">
    <property type="protein sequence ID" value="GIP51361.1"/>
    <property type="molecule type" value="Genomic_DNA"/>
</dbReference>
<proteinExistence type="predicted"/>
<feature type="compositionally biased region" description="Low complexity" evidence="1">
    <location>
        <begin position="148"/>
        <end position="164"/>
    </location>
</feature>
<protein>
    <recommendedName>
        <fullName evidence="2">Copper amine oxidase-like N-terminal domain-containing protein</fullName>
    </recommendedName>
</protein>
<name>A0ABQ4M5S5_9BACL</name>
<evidence type="ECO:0000313" key="4">
    <source>
        <dbReference type="Proteomes" id="UP000679992"/>
    </source>
</evidence>
<gene>
    <name evidence="3" type="ORF">J42TS3_03960</name>
</gene>
<sequence length="314" mass="34575">MKKVLSMFTAILVLVTILPASSFGAAVKMPLRVEVNGERIYFPDAQPFADKNQRVQVPVRFVSEALGADVDWKSATKTVTVVLDSDSIILTLDKKAYTLNGQKKQMDTAALRKESRTFVPLRFVSEGLGATVEWDAAINTVLITTSDMSASGSNSASTGGNSSTDPKEPVDSENPKDPAKPTNPEEPTGPNGGSDEDTVKEDVIHGFKVYYNTGSKLSIDDDGKYDKLKSGSFVLGLRVTFTTKGRDYNKQVEEMEAVLRQQVESKTVDTIMAYVKKKKVRGDILETKVFKDDTYEIWVGSQENEDTSLKIYMK</sequence>
<dbReference type="Gene3D" id="3.30.457.10">
    <property type="entry name" value="Copper amine oxidase-like, N-terminal domain"/>
    <property type="match status" value="1"/>
</dbReference>
<dbReference type="InterPro" id="IPR012854">
    <property type="entry name" value="Cu_amine_oxidase-like_N"/>
</dbReference>
<evidence type="ECO:0000256" key="1">
    <source>
        <dbReference type="SAM" id="MobiDB-lite"/>
    </source>
</evidence>
<evidence type="ECO:0000259" key="2">
    <source>
        <dbReference type="Pfam" id="PF07833"/>
    </source>
</evidence>
<dbReference type="Pfam" id="PF07833">
    <property type="entry name" value="Cu_amine_oxidN1"/>
    <property type="match status" value="1"/>
</dbReference>
<comment type="caution">
    <text evidence="3">The sequence shown here is derived from an EMBL/GenBank/DDBJ whole genome shotgun (WGS) entry which is preliminary data.</text>
</comment>
<dbReference type="RefSeq" id="WP_213653569.1">
    <property type="nucleotide sequence ID" value="NZ_BOSL01000001.1"/>
</dbReference>
<dbReference type="SUPFAM" id="SSF55383">
    <property type="entry name" value="Copper amine oxidase, domain N"/>
    <property type="match status" value="1"/>
</dbReference>
<dbReference type="InterPro" id="IPR036582">
    <property type="entry name" value="Mao_N_sf"/>
</dbReference>
<feature type="compositionally biased region" description="Basic and acidic residues" evidence="1">
    <location>
        <begin position="165"/>
        <end position="179"/>
    </location>
</feature>
<accession>A0ABQ4M5S5</accession>
<feature type="region of interest" description="Disordered" evidence="1">
    <location>
        <begin position="148"/>
        <end position="198"/>
    </location>
</feature>
<reference evidence="3 4" key="1">
    <citation type="submission" date="2021-03" db="EMBL/GenBank/DDBJ databases">
        <title>Antimicrobial resistance genes in bacteria isolated from Japanese honey, and their potential for conferring macrolide and lincosamide resistance in the American foulbrood pathogen Paenibacillus larvae.</title>
        <authorList>
            <person name="Okamoto M."/>
            <person name="Kumagai M."/>
            <person name="Kanamori H."/>
            <person name="Takamatsu D."/>
        </authorList>
    </citation>
    <scope>NUCLEOTIDE SEQUENCE [LARGE SCALE GENOMIC DNA]</scope>
    <source>
        <strain evidence="3 4">J42TS3</strain>
    </source>
</reference>
<feature type="domain" description="Copper amine oxidase-like N-terminal" evidence="2">
    <location>
        <begin position="35"/>
        <end position="143"/>
    </location>
</feature>
<keyword evidence="4" id="KW-1185">Reference proteome</keyword>
<evidence type="ECO:0000313" key="3">
    <source>
        <dbReference type="EMBL" id="GIP51361.1"/>
    </source>
</evidence>
<organism evidence="3 4">
    <name type="scientific">Paenibacillus vini</name>
    <dbReference type="NCBI Taxonomy" id="1476024"/>
    <lineage>
        <taxon>Bacteria</taxon>
        <taxon>Bacillati</taxon>
        <taxon>Bacillota</taxon>
        <taxon>Bacilli</taxon>
        <taxon>Bacillales</taxon>
        <taxon>Paenibacillaceae</taxon>
        <taxon>Paenibacillus</taxon>
    </lineage>
</organism>
<dbReference type="Proteomes" id="UP000679992">
    <property type="component" value="Unassembled WGS sequence"/>
</dbReference>